<evidence type="ECO:0000256" key="4">
    <source>
        <dbReference type="ARBA" id="ARBA00022475"/>
    </source>
</evidence>
<evidence type="ECO:0000256" key="9">
    <source>
        <dbReference type="ARBA" id="ARBA00022840"/>
    </source>
</evidence>
<keyword evidence="8" id="KW-0159">Chromosome partition</keyword>
<evidence type="ECO:0000256" key="3">
    <source>
        <dbReference type="ARBA" id="ARBA00020887"/>
    </source>
</evidence>
<dbReference type="PANTHER" id="PTHR22683:SF41">
    <property type="entry name" value="DNA TRANSLOCASE FTSK"/>
    <property type="match status" value="1"/>
</dbReference>
<dbReference type="Pfam" id="PF09397">
    <property type="entry name" value="FtsK_gamma"/>
    <property type="match status" value="1"/>
</dbReference>
<keyword evidence="13" id="KW-0131">Cell cycle</keyword>
<feature type="transmembrane region" description="Helical" evidence="18">
    <location>
        <begin position="69"/>
        <end position="96"/>
    </location>
</feature>
<evidence type="ECO:0000256" key="14">
    <source>
        <dbReference type="ARBA" id="ARBA00024784"/>
    </source>
</evidence>
<dbReference type="InterPro" id="IPR003593">
    <property type="entry name" value="AAA+_ATPase"/>
</dbReference>
<feature type="domain" description="FtsK" evidence="19">
    <location>
        <begin position="576"/>
        <end position="795"/>
    </location>
</feature>
<dbReference type="InterPro" id="IPR036388">
    <property type="entry name" value="WH-like_DNA-bd_sf"/>
</dbReference>
<feature type="binding site" evidence="16">
    <location>
        <begin position="593"/>
        <end position="600"/>
    </location>
    <ligand>
        <name>ATP</name>
        <dbReference type="ChEBI" id="CHEBI:30616"/>
    </ligand>
</feature>
<keyword evidence="9 16" id="KW-0067">ATP-binding</keyword>
<accession>A0ABV5JDP8</accession>
<reference evidence="20 21" key="1">
    <citation type="submission" date="2024-09" db="EMBL/GenBank/DDBJ databases">
        <authorList>
            <person name="Sun Q."/>
            <person name="Mori K."/>
        </authorList>
    </citation>
    <scope>NUCLEOTIDE SEQUENCE [LARGE SCALE GENOMIC DNA]</scope>
    <source>
        <strain evidence="20 21">CECT 8726</strain>
    </source>
</reference>
<dbReference type="InterPro" id="IPR025199">
    <property type="entry name" value="FtsK_4TM"/>
</dbReference>
<dbReference type="InterPro" id="IPR050206">
    <property type="entry name" value="FtsK/SpoIIIE/SftA"/>
</dbReference>
<protein>
    <recommendedName>
        <fullName evidence="3">DNA translocase FtsK</fullName>
    </recommendedName>
</protein>
<dbReference type="Gene3D" id="1.10.10.10">
    <property type="entry name" value="Winged helix-like DNA-binding domain superfamily/Winged helix DNA-binding domain"/>
    <property type="match status" value="1"/>
</dbReference>
<dbReference type="Gene3D" id="3.40.50.300">
    <property type="entry name" value="P-loop containing nucleotide triphosphate hydrolases"/>
    <property type="match status" value="1"/>
</dbReference>
<dbReference type="InterPro" id="IPR041027">
    <property type="entry name" value="FtsK_alpha"/>
</dbReference>
<sequence>MASYQIRQRERLLDSDTQAALERRGKELLGVGLILLGVMVVLMLLSYVPEDPSWLSATDEPAKNWLGRFGASIASPLYVIVGWGSWGIAAVSLTWGLRFITHHGEEWALNRLIFAPIAIALASVYASTHVPASEWTHSFGLGGLFGDTVLGAVLGVAPVTATFGLKILSFFMGIAAVSMLLFVMGFTLPELKRFGRFLLVGLVMTYAMLLRLVAKGVVGTVRAVQHFKEARQARLDDARVANDEAVANAALHTVGVSARAQVLRAEPLVTAPAPLGEQFEEPAYEPKSKPGLIAALMKRRSTPEPELVEPEPLEYTPDAEGGEERIKEKIADVIKARLRQNPILQVDRSEPQLTRGRGPQPLVLSTEPPVQAQNQFQHGAAEMADEMEVQSYVLEDPIKIPTAPPRSVVQHAPKKAVQPSRKARAEAQPNLQFEESHAAYETPPLSLLTNPVIVERHHLSDEALEENARMLESVLDDYGVKGEIVSVRPGPVVTMYELEPAPGLKASRVIGLADDIARSMSALSARVSTVPGRSVIGIELPNVNREKVVLREILSARDFGDSNMRLPLALGKDIGGDPIVANLAKMPHLLIAGTTGSGKSVAINTMILSLLYKLSPEECRMIMIDPKMLELSVYDGIPHLLSPVVTDPKKAVVALKWVVGEMEERYRKMSKMGVRNIEGFNGRVRDALARNEMFNRTVQTGFDDDTGEPIFESEEFAPETIPYIVVIVDEMADLMMVAGKEIEACIQRLAQMARASGIHLIMATQRPSVDVITGTIKANFPTRISFQVTSKIDSRTILGEQGAEQLLGMGDMLYMAGGAKITRIHGPFCSDEEVEEIVNYLKTFGPPEYMNGVVDGPDEGTESSIDLVLGLSGNGDAEDALYDTAVAIVIKDRKCSTSYIQRKLAIGYNKAARLVEQMEDQGLVSAANHVGKREILVPEQQ</sequence>
<keyword evidence="10 18" id="KW-1133">Transmembrane helix</keyword>
<feature type="region of interest" description="Disordered" evidence="17">
    <location>
        <begin position="403"/>
        <end position="428"/>
    </location>
</feature>
<dbReference type="Proteomes" id="UP001589683">
    <property type="component" value="Unassembled WGS sequence"/>
</dbReference>
<dbReference type="SMART" id="SM00382">
    <property type="entry name" value="AAA"/>
    <property type="match status" value="1"/>
</dbReference>
<evidence type="ECO:0000256" key="1">
    <source>
        <dbReference type="ARBA" id="ARBA00004651"/>
    </source>
</evidence>
<evidence type="ECO:0000256" key="12">
    <source>
        <dbReference type="ARBA" id="ARBA00023136"/>
    </source>
</evidence>
<keyword evidence="4" id="KW-1003">Cell membrane</keyword>
<evidence type="ECO:0000256" key="16">
    <source>
        <dbReference type="PROSITE-ProRule" id="PRU00289"/>
    </source>
</evidence>
<evidence type="ECO:0000256" key="13">
    <source>
        <dbReference type="ARBA" id="ARBA00023306"/>
    </source>
</evidence>
<feature type="transmembrane region" description="Helical" evidence="18">
    <location>
        <begin position="139"/>
        <end position="160"/>
    </location>
</feature>
<gene>
    <name evidence="20" type="ORF">ACFFUT_07300</name>
</gene>
<dbReference type="CDD" id="cd01127">
    <property type="entry name" value="TrwB_TraG_TraD_VirD4"/>
    <property type="match status" value="1"/>
</dbReference>
<evidence type="ECO:0000256" key="6">
    <source>
        <dbReference type="ARBA" id="ARBA00022692"/>
    </source>
</evidence>
<evidence type="ECO:0000256" key="18">
    <source>
        <dbReference type="SAM" id="Phobius"/>
    </source>
</evidence>
<evidence type="ECO:0000256" key="10">
    <source>
        <dbReference type="ARBA" id="ARBA00022989"/>
    </source>
</evidence>
<dbReference type="SUPFAM" id="SSF46785">
    <property type="entry name" value="Winged helix' DNA-binding domain"/>
    <property type="match status" value="1"/>
</dbReference>
<proteinExistence type="inferred from homology"/>
<dbReference type="InterPro" id="IPR027417">
    <property type="entry name" value="P-loop_NTPase"/>
</dbReference>
<evidence type="ECO:0000256" key="7">
    <source>
        <dbReference type="ARBA" id="ARBA00022741"/>
    </source>
</evidence>
<feature type="transmembrane region" description="Helical" evidence="18">
    <location>
        <begin position="108"/>
        <end position="127"/>
    </location>
</feature>
<keyword evidence="21" id="KW-1185">Reference proteome</keyword>
<feature type="transmembrane region" description="Helical" evidence="18">
    <location>
        <begin position="28"/>
        <end position="49"/>
    </location>
</feature>
<feature type="transmembrane region" description="Helical" evidence="18">
    <location>
        <begin position="167"/>
        <end position="188"/>
    </location>
</feature>
<comment type="subunit">
    <text evidence="15">Homohexamer. Forms a ring that surrounds DNA.</text>
</comment>
<organism evidence="20 21">
    <name type="scientific">Pseudohalocynthiibacter aestuariivivens</name>
    <dbReference type="NCBI Taxonomy" id="1591409"/>
    <lineage>
        <taxon>Bacteria</taxon>
        <taxon>Pseudomonadati</taxon>
        <taxon>Pseudomonadota</taxon>
        <taxon>Alphaproteobacteria</taxon>
        <taxon>Rhodobacterales</taxon>
        <taxon>Paracoccaceae</taxon>
        <taxon>Pseudohalocynthiibacter</taxon>
    </lineage>
</organism>
<comment type="subcellular location">
    <subcellularLocation>
        <location evidence="1">Cell membrane</location>
        <topology evidence="1">Multi-pass membrane protein</topology>
    </subcellularLocation>
</comment>
<evidence type="ECO:0000256" key="5">
    <source>
        <dbReference type="ARBA" id="ARBA00022618"/>
    </source>
</evidence>
<comment type="caution">
    <text evidence="20">The sequence shown here is derived from an EMBL/GenBank/DDBJ whole genome shotgun (WGS) entry which is preliminary data.</text>
</comment>
<dbReference type="Pfam" id="PF01580">
    <property type="entry name" value="FtsK_SpoIIIE"/>
    <property type="match status" value="1"/>
</dbReference>
<evidence type="ECO:0000256" key="17">
    <source>
        <dbReference type="SAM" id="MobiDB-lite"/>
    </source>
</evidence>
<keyword evidence="11" id="KW-0238">DNA-binding</keyword>
<comment type="function">
    <text evidence="14">Essential cell division protein that coordinates cell division and chromosome segregation. The N-terminus is involved in assembly of the cell-division machinery. The C-terminus functions as a DNA motor that moves dsDNA in an ATP-dependent manner towards the dif recombination site, which is located within the replication terminus region. Translocation stops specifically at Xer-dif sites, where FtsK interacts with the Xer recombinase, allowing activation of chromosome unlinking by recombination. FtsK orienting polar sequences (KOPS) guide the direction of DNA translocation. FtsK can remove proteins from DNA as it translocates, but translocation stops specifically at XerCD-dif site, thereby preventing removal of XerC and XerD from dif.</text>
</comment>
<dbReference type="Gene3D" id="3.30.980.40">
    <property type="match status" value="1"/>
</dbReference>
<evidence type="ECO:0000256" key="15">
    <source>
        <dbReference type="ARBA" id="ARBA00025923"/>
    </source>
</evidence>
<evidence type="ECO:0000313" key="21">
    <source>
        <dbReference type="Proteomes" id="UP001589683"/>
    </source>
</evidence>
<dbReference type="InterPro" id="IPR018541">
    <property type="entry name" value="Ftsk_gamma"/>
</dbReference>
<name>A0ABV5JDP8_9RHOB</name>
<evidence type="ECO:0000256" key="11">
    <source>
        <dbReference type="ARBA" id="ARBA00023125"/>
    </source>
</evidence>
<dbReference type="SUPFAM" id="SSF52540">
    <property type="entry name" value="P-loop containing nucleoside triphosphate hydrolases"/>
    <property type="match status" value="1"/>
</dbReference>
<evidence type="ECO:0000259" key="19">
    <source>
        <dbReference type="PROSITE" id="PS50901"/>
    </source>
</evidence>
<comment type="similarity">
    <text evidence="2">Belongs to the FtsK/SpoIIIE/SftA family.</text>
</comment>
<keyword evidence="6 18" id="KW-0812">Transmembrane</keyword>
<keyword evidence="5" id="KW-0132">Cell division</keyword>
<evidence type="ECO:0000256" key="8">
    <source>
        <dbReference type="ARBA" id="ARBA00022829"/>
    </source>
</evidence>
<dbReference type="PANTHER" id="PTHR22683">
    <property type="entry name" value="SPORULATION PROTEIN RELATED"/>
    <property type="match status" value="1"/>
</dbReference>
<evidence type="ECO:0000256" key="2">
    <source>
        <dbReference type="ARBA" id="ARBA00006474"/>
    </source>
</evidence>
<dbReference type="SMART" id="SM00843">
    <property type="entry name" value="Ftsk_gamma"/>
    <property type="match status" value="1"/>
</dbReference>
<dbReference type="InterPro" id="IPR036390">
    <property type="entry name" value="WH_DNA-bd_sf"/>
</dbReference>
<dbReference type="EMBL" id="JBHMEA010000024">
    <property type="protein sequence ID" value="MFB9231589.1"/>
    <property type="molecule type" value="Genomic_DNA"/>
</dbReference>
<evidence type="ECO:0000313" key="20">
    <source>
        <dbReference type="EMBL" id="MFB9231589.1"/>
    </source>
</evidence>
<dbReference type="Pfam" id="PF13491">
    <property type="entry name" value="FtsK_4TM"/>
    <property type="match status" value="1"/>
</dbReference>
<keyword evidence="12 18" id="KW-0472">Membrane</keyword>
<feature type="region of interest" description="Disordered" evidence="17">
    <location>
        <begin position="301"/>
        <end position="321"/>
    </location>
</feature>
<dbReference type="Pfam" id="PF17854">
    <property type="entry name" value="FtsK_alpha"/>
    <property type="match status" value="1"/>
</dbReference>
<dbReference type="PROSITE" id="PS50901">
    <property type="entry name" value="FTSK"/>
    <property type="match status" value="1"/>
</dbReference>
<dbReference type="InterPro" id="IPR002543">
    <property type="entry name" value="FtsK_dom"/>
</dbReference>
<keyword evidence="7 16" id="KW-0547">Nucleotide-binding</keyword>
<dbReference type="RefSeq" id="WP_213890198.1">
    <property type="nucleotide sequence ID" value="NZ_JAGFNU010000009.1"/>
</dbReference>